<evidence type="ECO:0000256" key="4">
    <source>
        <dbReference type="ARBA" id="ARBA00022989"/>
    </source>
</evidence>
<feature type="transmembrane region" description="Helical" evidence="6">
    <location>
        <begin position="28"/>
        <end position="51"/>
    </location>
</feature>
<sequence>MAGVTGISSEVAQAREKGLKRGLSQRQLTMIGIGGAIGTGLFMGSGLAIGYAGPGVLLSYAMAAAIALVVMYALAEMAVDNPTAGSFGTYAEIHLSPLAGWMARWTYWAEMVILIGSEAVAVGHYVRFWAPDLPVWLPTLASGLAILFVNTRAVGNFGSIEYWLSSIKVVAILAFILLGLGMILGVGAPAIGLSNYWVDGGPLPFGMAGVWMGAMIAIFSFFGIEMVAVAAGEARDPGVSVPRAMRTLLARLALFYILSIAIILAVVPWSSSGANVIDQSPFVKLFAGFGIAGAATVMNFVVLCAALSAMNSSLFMASRMLFSLARAGEAPARFGTLNAAAVPAPATLASGLGIVVATATALLTPRAFEYLLGIALFGGLFTWALILITHLRFRRGRKAPSSAFRAPLSPFAQLAGLAGLLAIAVTMMLAGGVWRLSVMIGAAWLVLTVIAFALHRRIAGSSVQGQG</sequence>
<feature type="transmembrane region" description="Helical" evidence="6">
    <location>
        <begin position="252"/>
        <end position="271"/>
    </location>
</feature>
<name>A0ABS7PRZ7_9SPHN</name>
<dbReference type="Pfam" id="PF00324">
    <property type="entry name" value="AA_permease"/>
    <property type="match status" value="1"/>
</dbReference>
<comment type="subcellular location">
    <subcellularLocation>
        <location evidence="1">Membrane</location>
        <topology evidence="1">Multi-pass membrane protein</topology>
    </subcellularLocation>
</comment>
<keyword evidence="2" id="KW-0813">Transport</keyword>
<dbReference type="PANTHER" id="PTHR43495:SF5">
    <property type="entry name" value="GAMMA-AMINOBUTYRIC ACID PERMEASE"/>
    <property type="match status" value="1"/>
</dbReference>
<feature type="transmembrane region" description="Helical" evidence="6">
    <location>
        <begin position="411"/>
        <end position="430"/>
    </location>
</feature>
<reference evidence="8 9" key="1">
    <citation type="submission" date="2021-08" db="EMBL/GenBank/DDBJ databases">
        <authorList>
            <person name="Tuo L."/>
        </authorList>
    </citation>
    <scope>NUCLEOTIDE SEQUENCE [LARGE SCALE GENOMIC DNA]</scope>
    <source>
        <strain evidence="8 9">JCM 31229</strain>
    </source>
</reference>
<protein>
    <submittedName>
        <fullName evidence="8">Amino acid permease</fullName>
    </submittedName>
</protein>
<keyword evidence="9" id="KW-1185">Reference proteome</keyword>
<evidence type="ECO:0000313" key="8">
    <source>
        <dbReference type="EMBL" id="MBY8823951.1"/>
    </source>
</evidence>
<dbReference type="Proteomes" id="UP000706039">
    <property type="component" value="Unassembled WGS sequence"/>
</dbReference>
<dbReference type="InterPro" id="IPR004841">
    <property type="entry name" value="AA-permease/SLC12A_dom"/>
</dbReference>
<feature type="domain" description="Amino acid permease/ SLC12A" evidence="7">
    <location>
        <begin position="28"/>
        <end position="431"/>
    </location>
</feature>
<gene>
    <name evidence="8" type="ORF">K7G82_16725</name>
</gene>
<evidence type="ECO:0000259" key="7">
    <source>
        <dbReference type="Pfam" id="PF00324"/>
    </source>
</evidence>
<dbReference type="PIRSF" id="PIRSF006060">
    <property type="entry name" value="AA_transporter"/>
    <property type="match status" value="1"/>
</dbReference>
<evidence type="ECO:0000256" key="5">
    <source>
        <dbReference type="ARBA" id="ARBA00023136"/>
    </source>
</evidence>
<evidence type="ECO:0000256" key="2">
    <source>
        <dbReference type="ARBA" id="ARBA00022448"/>
    </source>
</evidence>
<evidence type="ECO:0000256" key="3">
    <source>
        <dbReference type="ARBA" id="ARBA00022692"/>
    </source>
</evidence>
<feature type="transmembrane region" description="Helical" evidence="6">
    <location>
        <begin position="57"/>
        <end position="75"/>
    </location>
</feature>
<accession>A0ABS7PRZ7</accession>
<evidence type="ECO:0000313" key="9">
    <source>
        <dbReference type="Proteomes" id="UP000706039"/>
    </source>
</evidence>
<evidence type="ECO:0000256" key="6">
    <source>
        <dbReference type="SAM" id="Phobius"/>
    </source>
</evidence>
<dbReference type="Gene3D" id="1.20.1740.10">
    <property type="entry name" value="Amino acid/polyamine transporter I"/>
    <property type="match status" value="1"/>
</dbReference>
<feature type="transmembrane region" description="Helical" evidence="6">
    <location>
        <begin position="291"/>
        <end position="316"/>
    </location>
</feature>
<dbReference type="PROSITE" id="PS00218">
    <property type="entry name" value="AMINO_ACID_PERMEASE_1"/>
    <property type="match status" value="1"/>
</dbReference>
<feature type="transmembrane region" description="Helical" evidence="6">
    <location>
        <begin position="370"/>
        <end position="391"/>
    </location>
</feature>
<keyword evidence="3 6" id="KW-0812">Transmembrane</keyword>
<proteinExistence type="predicted"/>
<feature type="transmembrane region" description="Helical" evidence="6">
    <location>
        <begin position="337"/>
        <end position="364"/>
    </location>
</feature>
<keyword evidence="4 6" id="KW-1133">Transmembrane helix</keyword>
<keyword evidence="5 6" id="KW-0472">Membrane</keyword>
<organism evidence="8 9">
    <name type="scientific">Sphingomonas colocasiae</name>
    <dbReference type="NCBI Taxonomy" id="1848973"/>
    <lineage>
        <taxon>Bacteria</taxon>
        <taxon>Pseudomonadati</taxon>
        <taxon>Pseudomonadota</taxon>
        <taxon>Alphaproteobacteria</taxon>
        <taxon>Sphingomonadales</taxon>
        <taxon>Sphingomonadaceae</taxon>
        <taxon>Sphingomonas</taxon>
    </lineage>
</organism>
<dbReference type="EMBL" id="JAINVV010000008">
    <property type="protein sequence ID" value="MBY8823951.1"/>
    <property type="molecule type" value="Genomic_DNA"/>
</dbReference>
<feature type="transmembrane region" description="Helical" evidence="6">
    <location>
        <begin position="436"/>
        <end position="454"/>
    </location>
</feature>
<feature type="transmembrane region" description="Helical" evidence="6">
    <location>
        <begin position="208"/>
        <end position="231"/>
    </location>
</feature>
<dbReference type="InterPro" id="IPR004840">
    <property type="entry name" value="Amino_acid_permease_CS"/>
</dbReference>
<feature type="transmembrane region" description="Helical" evidence="6">
    <location>
        <begin position="135"/>
        <end position="155"/>
    </location>
</feature>
<feature type="transmembrane region" description="Helical" evidence="6">
    <location>
        <begin position="167"/>
        <end position="188"/>
    </location>
</feature>
<evidence type="ECO:0000256" key="1">
    <source>
        <dbReference type="ARBA" id="ARBA00004141"/>
    </source>
</evidence>
<comment type="caution">
    <text evidence="8">The sequence shown here is derived from an EMBL/GenBank/DDBJ whole genome shotgun (WGS) entry which is preliminary data.</text>
</comment>
<dbReference type="PANTHER" id="PTHR43495">
    <property type="entry name" value="GABA PERMEASE"/>
    <property type="match status" value="1"/>
</dbReference>